<keyword evidence="2" id="KW-1185">Reference proteome</keyword>
<accession>A0ABU2J8I4</accession>
<dbReference type="Gene3D" id="3.30.470.20">
    <property type="entry name" value="ATP-grasp fold, B domain"/>
    <property type="match status" value="1"/>
</dbReference>
<gene>
    <name evidence="1" type="ORF">RM423_06425</name>
</gene>
<name>A0ABU2J8I4_9ACTN</name>
<proteinExistence type="predicted"/>
<organism evidence="1 2">
    <name type="scientific">Jatrophihabitans lederbergiae</name>
    <dbReference type="NCBI Taxonomy" id="3075547"/>
    <lineage>
        <taxon>Bacteria</taxon>
        <taxon>Bacillati</taxon>
        <taxon>Actinomycetota</taxon>
        <taxon>Actinomycetes</taxon>
        <taxon>Jatrophihabitantales</taxon>
        <taxon>Jatrophihabitantaceae</taxon>
        <taxon>Jatrophihabitans</taxon>
    </lineage>
</organism>
<comment type="caution">
    <text evidence="1">The sequence shown here is derived from an EMBL/GenBank/DDBJ whole genome shotgun (WGS) entry which is preliminary data.</text>
</comment>
<dbReference type="RefSeq" id="WP_311422185.1">
    <property type="nucleotide sequence ID" value="NZ_JAVREH010000006.1"/>
</dbReference>
<evidence type="ECO:0000313" key="2">
    <source>
        <dbReference type="Proteomes" id="UP001183176"/>
    </source>
</evidence>
<dbReference type="EMBL" id="JAVREH010000006">
    <property type="protein sequence ID" value="MDT0261028.1"/>
    <property type="molecule type" value="Genomic_DNA"/>
</dbReference>
<sequence length="77" mass="8906">MVAETKLTSENDQFFAYYPEQFVLEQFVSRPEVSVEGVVARGRVRCVGVTAKSLTPGTFIESRHVFRPRWIKWTRPS</sequence>
<protein>
    <submittedName>
        <fullName evidence="1">Uncharacterized protein</fullName>
    </submittedName>
</protein>
<dbReference type="Proteomes" id="UP001183176">
    <property type="component" value="Unassembled WGS sequence"/>
</dbReference>
<reference evidence="2" key="1">
    <citation type="submission" date="2023-07" db="EMBL/GenBank/DDBJ databases">
        <title>30 novel species of actinomycetes from the DSMZ collection.</title>
        <authorList>
            <person name="Nouioui I."/>
        </authorList>
    </citation>
    <scope>NUCLEOTIDE SEQUENCE [LARGE SCALE GENOMIC DNA]</scope>
    <source>
        <strain evidence="2">DSM 44399</strain>
    </source>
</reference>
<evidence type="ECO:0000313" key="1">
    <source>
        <dbReference type="EMBL" id="MDT0261028.1"/>
    </source>
</evidence>